<protein>
    <submittedName>
        <fullName evidence="1">DUF4188 domain-containing protein</fullName>
    </submittedName>
</protein>
<evidence type="ECO:0000313" key="2">
    <source>
        <dbReference type="Proteomes" id="UP001596233"/>
    </source>
</evidence>
<dbReference type="Pfam" id="PF13826">
    <property type="entry name" value="Monooxy_af470-like"/>
    <property type="match status" value="1"/>
</dbReference>
<comment type="caution">
    <text evidence="1">The sequence shown here is derived from an EMBL/GenBank/DDBJ whole genome shotgun (WGS) entry which is preliminary data.</text>
</comment>
<proteinExistence type="predicted"/>
<dbReference type="EMBL" id="JBHSTE010000005">
    <property type="protein sequence ID" value="MFC6334079.1"/>
    <property type="molecule type" value="Genomic_DNA"/>
</dbReference>
<name>A0ABW1V5M9_9BACL</name>
<organism evidence="1 2">
    <name type="scientific">Paenibacillus septentrionalis</name>
    <dbReference type="NCBI Taxonomy" id="429342"/>
    <lineage>
        <taxon>Bacteria</taxon>
        <taxon>Bacillati</taxon>
        <taxon>Bacillota</taxon>
        <taxon>Bacilli</taxon>
        <taxon>Bacillales</taxon>
        <taxon>Paenibacillaceae</taxon>
        <taxon>Paenibacillus</taxon>
    </lineage>
</organism>
<evidence type="ECO:0000313" key="1">
    <source>
        <dbReference type="EMBL" id="MFC6334079.1"/>
    </source>
</evidence>
<sequence>MSAAVQKGRFTALNDKDIVVFLIGMRINKRWALHKWLPVFFAMPGMIRELYMNKQKLGFMSLESYLGLRTTVMIQYWQSTEQLIAYAKADKHLKAWQKFNQLTRNNDAVAVYHETYFVKAGQYESIYVNMPPYGLGNALTTVPVLKEQHSASMRLRKR</sequence>
<gene>
    <name evidence="1" type="ORF">ACFP56_15735</name>
</gene>
<dbReference type="Proteomes" id="UP001596233">
    <property type="component" value="Unassembled WGS sequence"/>
</dbReference>
<dbReference type="InterPro" id="IPR025444">
    <property type="entry name" value="Monooxy_af470"/>
</dbReference>
<accession>A0ABW1V5M9</accession>
<dbReference type="RefSeq" id="WP_379236236.1">
    <property type="nucleotide sequence ID" value="NZ_JBHSTE010000005.1"/>
</dbReference>
<reference evidence="2" key="1">
    <citation type="journal article" date="2019" name="Int. J. Syst. Evol. Microbiol.">
        <title>The Global Catalogue of Microorganisms (GCM) 10K type strain sequencing project: providing services to taxonomists for standard genome sequencing and annotation.</title>
        <authorList>
            <consortium name="The Broad Institute Genomics Platform"/>
            <consortium name="The Broad Institute Genome Sequencing Center for Infectious Disease"/>
            <person name="Wu L."/>
            <person name="Ma J."/>
        </authorList>
    </citation>
    <scope>NUCLEOTIDE SEQUENCE [LARGE SCALE GENOMIC DNA]</scope>
    <source>
        <strain evidence="2">PCU 280</strain>
    </source>
</reference>
<keyword evidence="2" id="KW-1185">Reference proteome</keyword>